<comment type="caution">
    <text evidence="1">The sequence shown here is derived from an EMBL/GenBank/DDBJ whole genome shotgun (WGS) entry which is preliminary data.</text>
</comment>
<evidence type="ECO:0000313" key="1">
    <source>
        <dbReference type="EMBL" id="MVM33826.1"/>
    </source>
</evidence>
<evidence type="ECO:0000313" key="2">
    <source>
        <dbReference type="Proteomes" id="UP000436006"/>
    </source>
</evidence>
<reference evidence="1 2" key="1">
    <citation type="submission" date="2019-12" db="EMBL/GenBank/DDBJ databases">
        <title>Spirosoma sp. HMF4905 genome sequencing and assembly.</title>
        <authorList>
            <person name="Kang H."/>
            <person name="Cha I."/>
            <person name="Kim H."/>
            <person name="Joh K."/>
        </authorList>
    </citation>
    <scope>NUCLEOTIDE SEQUENCE [LARGE SCALE GENOMIC DNA]</scope>
    <source>
        <strain evidence="1 2">HMF4905</strain>
    </source>
</reference>
<dbReference type="RefSeq" id="WP_157588544.1">
    <property type="nucleotide sequence ID" value="NZ_WPIN01000013.1"/>
</dbReference>
<dbReference type="Proteomes" id="UP000436006">
    <property type="component" value="Unassembled WGS sequence"/>
</dbReference>
<name>A0A7K1SJR8_9BACT</name>
<sequence length="107" mass="11833">MTNPPLSRIERLQLQARQIQQFTPHSSPILVAESFAEFRRLLLEVVEPSPLLAPVTEQDWARITHYTMASTLIEIRAKPDLAAFLGGEGSALADLQAKVAQSIKLLA</sequence>
<organism evidence="1 2">
    <name type="scientific">Spirosoma arboris</name>
    <dbReference type="NCBI Taxonomy" id="2682092"/>
    <lineage>
        <taxon>Bacteria</taxon>
        <taxon>Pseudomonadati</taxon>
        <taxon>Bacteroidota</taxon>
        <taxon>Cytophagia</taxon>
        <taxon>Cytophagales</taxon>
        <taxon>Cytophagaceae</taxon>
        <taxon>Spirosoma</taxon>
    </lineage>
</organism>
<dbReference type="AlphaFoldDB" id="A0A7K1SJR8"/>
<gene>
    <name evidence="1" type="ORF">GO755_27560</name>
</gene>
<accession>A0A7K1SJR8</accession>
<keyword evidence="2" id="KW-1185">Reference proteome</keyword>
<dbReference type="EMBL" id="WPIN01000013">
    <property type="protein sequence ID" value="MVM33826.1"/>
    <property type="molecule type" value="Genomic_DNA"/>
</dbReference>
<proteinExistence type="predicted"/>
<protein>
    <submittedName>
        <fullName evidence="1">Uncharacterized protein</fullName>
    </submittedName>
</protein>